<dbReference type="InterPro" id="IPR001650">
    <property type="entry name" value="Helicase_C-like"/>
</dbReference>
<dbReference type="HAMAP" id="MF_00969">
    <property type="entry name" value="TRCF"/>
    <property type="match status" value="1"/>
</dbReference>
<dbReference type="InterPro" id="IPR003711">
    <property type="entry name" value="CarD-like/TRCF_RID"/>
</dbReference>
<dbReference type="SMART" id="SM00490">
    <property type="entry name" value="HELICc"/>
    <property type="match status" value="1"/>
</dbReference>
<evidence type="ECO:0000256" key="1">
    <source>
        <dbReference type="ARBA" id="ARBA00022490"/>
    </source>
</evidence>
<dbReference type="NCBIfam" id="TIGR00580">
    <property type="entry name" value="mfd"/>
    <property type="match status" value="1"/>
</dbReference>
<keyword evidence="6 9" id="KW-0067">ATP-binding</keyword>
<dbReference type="Gene3D" id="3.40.50.11180">
    <property type="match status" value="1"/>
</dbReference>
<sequence length="1228" mass="134962">MNLSGIIPALLEDNAAREVIHSVPARGALNVVVSPGVRAPLLAAMAGARASSGPIPQISDEPSRPVVIVTATGREADELTNALRCYLPYESVASLPAWETLPHERLSPRADTVARRLAVFRRLAHPTDEGMTGRIRALVMPVRALLQPVVAGLGDLEPVRLRAGDSADLSEVAEALANAAYARVDMVERRGEFAVRGGILDVFPPTEAHPLRVEFWGDEVEEIRSFAVADQRSLEIAEQGLWAPPCRELLLTEQVRERAAELAQTSSGGAAEMLEKLAHGVAVEGMESLAPALVQKMVPVADLLDPESLIVLCDPERIRRRAHDLVATTEEFLAAAWTGAAAGGKTPIDLSAASFLTLEQAEYIASQRSLGWWGFASFGLGATPFPEGMSEEEAREADLEKQLFESLQQDGIEPARVLKINARDVETYRGDLDRALEDVKSLQRAGWRLVMAAEGPGPAKRLVDNFGKLDVPARLDTDLTGDIEAGVVHVIPFPAGTGFVATDLQFALFSEADLTGRVGTSTRDMRKMPSKRRNVVDPLQLRTGDFVVHEQHGVGRFIELTQRALGGANAAIREYMVIEYAASRKGQPADRLFVPMDQLDQITKYTGGEAPTVNKMGGSDWQKTKSRARKAIREIAGELIRLYSARQATQGHAFAPDTPWQRELEDAFAYIETPDQLATIDEVKADMEKELPMDRLICGDVGYGKTEIAVRAAFKAVQDGKQVAVLVPTTLLVQQHYDTFSERYAGFPVTVKALSRFQSDKEAKAILDDLSKGKVDVVIGTHRLLSGSVHFKDLGLVIIDEEQRFGVEHKETLKQLRTNVDVLAMSATPIPRTLEMAVTGIREMSTLATPPEERHPVLTYVGAYEDKQIVAAIRRELLREGQVFYVHNKVDSINRTASHLMELVPEARVRVAHGKMSEHELEQVILDFWEKKFDVLVSTTIIETGLDISNANTLIVERSDRLGLSQLHQLRGRVGRGRERAYAYFLYPPEKPLTDTAHDRLATIAANTDLGAGMAVAMKDLEIRGAGNLLGGEQSGHIAGVGFDLYVRMVGEAVSAFKGEYTQEVPEVSIELPIDAHIPHEYIGGERLRLEAYRKIAEATTEEQLEFIRTELLDRYGLLPEPVNNLFLVASFRNFVRSVGVHDVTVQGKYVRFGPVELPESATLRLKRIYPGSMIKTAVRTVLVPYPTTSRIGGKPLRGEEIIDWARQFIRIIVQGDVGAAAEAGTRR</sequence>
<dbReference type="SMART" id="SM01058">
    <property type="entry name" value="CarD_TRCF"/>
    <property type="match status" value="1"/>
</dbReference>
<evidence type="ECO:0000256" key="7">
    <source>
        <dbReference type="ARBA" id="ARBA00023125"/>
    </source>
</evidence>
<evidence type="ECO:0000256" key="8">
    <source>
        <dbReference type="ARBA" id="ARBA00023204"/>
    </source>
</evidence>
<protein>
    <recommendedName>
        <fullName evidence="9">Transcription-repair-coupling factor</fullName>
        <shortName evidence="9">TRCF</shortName>
        <ecNumber evidence="9">3.6.4.-</ecNumber>
    </recommendedName>
</protein>
<dbReference type="EC" id="3.6.4.-" evidence="9"/>
<dbReference type="Gene3D" id="3.30.2060.10">
    <property type="entry name" value="Penicillin-binding protein 1b domain"/>
    <property type="match status" value="1"/>
</dbReference>
<dbReference type="InterPro" id="IPR011545">
    <property type="entry name" value="DEAD/DEAH_box_helicase_dom"/>
</dbReference>
<dbReference type="InterPro" id="IPR004576">
    <property type="entry name" value="Mfd"/>
</dbReference>
<comment type="similarity">
    <text evidence="9">In the C-terminal section; belongs to the helicase family. RecG subfamily.</text>
</comment>
<accession>A0ABW5XI15</accession>
<evidence type="ECO:0000259" key="10">
    <source>
        <dbReference type="PROSITE" id="PS51192"/>
    </source>
</evidence>
<evidence type="ECO:0000259" key="11">
    <source>
        <dbReference type="PROSITE" id="PS51194"/>
    </source>
</evidence>
<dbReference type="SMART" id="SM00487">
    <property type="entry name" value="DEXDc"/>
    <property type="match status" value="1"/>
</dbReference>
<keyword evidence="7 9" id="KW-0238">DNA-binding</keyword>
<proteinExistence type="inferred from homology"/>
<keyword evidence="3 9" id="KW-0227">DNA damage</keyword>
<comment type="similarity">
    <text evidence="9">In the N-terminal section; belongs to the UvrB family.</text>
</comment>
<dbReference type="Pfam" id="PF17757">
    <property type="entry name" value="UvrB_inter"/>
    <property type="match status" value="1"/>
</dbReference>
<dbReference type="Proteomes" id="UP001597391">
    <property type="component" value="Unassembled WGS sequence"/>
</dbReference>
<gene>
    <name evidence="9 12" type="primary">mfd</name>
    <name evidence="12" type="ORF">ACFSYH_11850</name>
</gene>
<evidence type="ECO:0000256" key="3">
    <source>
        <dbReference type="ARBA" id="ARBA00022763"/>
    </source>
</evidence>
<organism evidence="12 13">
    <name type="scientific">Populibacterium corticicola</name>
    <dbReference type="NCBI Taxonomy" id="1812826"/>
    <lineage>
        <taxon>Bacteria</taxon>
        <taxon>Bacillati</taxon>
        <taxon>Actinomycetota</taxon>
        <taxon>Actinomycetes</taxon>
        <taxon>Micrococcales</taxon>
        <taxon>Jonesiaceae</taxon>
        <taxon>Populibacterium</taxon>
    </lineage>
</organism>
<dbReference type="SUPFAM" id="SSF52540">
    <property type="entry name" value="P-loop containing nucleoside triphosphate hydrolases"/>
    <property type="match status" value="4"/>
</dbReference>
<keyword evidence="1 9" id="KW-0963">Cytoplasm</keyword>
<dbReference type="Pfam" id="PF03461">
    <property type="entry name" value="TRCF"/>
    <property type="match status" value="1"/>
</dbReference>
<dbReference type="RefSeq" id="WP_377467203.1">
    <property type="nucleotide sequence ID" value="NZ_JBHUOP010000005.1"/>
</dbReference>
<keyword evidence="5" id="KW-0347">Helicase</keyword>
<dbReference type="InterPro" id="IPR005118">
    <property type="entry name" value="TRCF_C"/>
</dbReference>
<dbReference type="InterPro" id="IPR041471">
    <property type="entry name" value="UvrB_inter"/>
</dbReference>
<keyword evidence="2 9" id="KW-0547">Nucleotide-binding</keyword>
<evidence type="ECO:0000256" key="5">
    <source>
        <dbReference type="ARBA" id="ARBA00022806"/>
    </source>
</evidence>
<dbReference type="PROSITE" id="PS51194">
    <property type="entry name" value="HELICASE_CTER"/>
    <property type="match status" value="1"/>
</dbReference>
<dbReference type="PANTHER" id="PTHR47964:SF1">
    <property type="entry name" value="ATP-DEPENDENT DNA HELICASE HOMOLOG RECG, CHLOROPLASTIC"/>
    <property type="match status" value="1"/>
</dbReference>
<feature type="domain" description="Helicase C-terminal" evidence="11">
    <location>
        <begin position="865"/>
        <end position="1022"/>
    </location>
</feature>
<keyword evidence="13" id="KW-1185">Reference proteome</keyword>
<comment type="caution">
    <text evidence="12">The sequence shown here is derived from an EMBL/GenBank/DDBJ whole genome shotgun (WGS) entry which is preliminary data.</text>
</comment>
<evidence type="ECO:0000256" key="4">
    <source>
        <dbReference type="ARBA" id="ARBA00022801"/>
    </source>
</evidence>
<evidence type="ECO:0000256" key="2">
    <source>
        <dbReference type="ARBA" id="ARBA00022741"/>
    </source>
</evidence>
<dbReference type="Pfam" id="PF00271">
    <property type="entry name" value="Helicase_C"/>
    <property type="match status" value="1"/>
</dbReference>
<dbReference type="Gene3D" id="3.40.50.300">
    <property type="entry name" value="P-loop containing nucleotide triphosphate hydrolases"/>
    <property type="match status" value="2"/>
</dbReference>
<dbReference type="SUPFAM" id="SSF141259">
    <property type="entry name" value="CarD-like"/>
    <property type="match status" value="1"/>
</dbReference>
<dbReference type="InterPro" id="IPR037235">
    <property type="entry name" value="TRCF-like_C_D7"/>
</dbReference>
<feature type="domain" description="Helicase ATP-binding" evidence="10">
    <location>
        <begin position="686"/>
        <end position="847"/>
    </location>
</feature>
<dbReference type="Gene3D" id="2.40.10.170">
    <property type="match status" value="1"/>
</dbReference>
<dbReference type="Pfam" id="PF02559">
    <property type="entry name" value="CarD_TRCF_RID"/>
    <property type="match status" value="1"/>
</dbReference>
<comment type="subcellular location">
    <subcellularLocation>
        <location evidence="9">Cytoplasm</location>
    </subcellularLocation>
</comment>
<dbReference type="Gene3D" id="3.90.1150.50">
    <property type="entry name" value="Transcription-repair-coupling factor, D7 domain"/>
    <property type="match status" value="1"/>
</dbReference>
<name>A0ABW5XI15_9MICO</name>
<dbReference type="InterPro" id="IPR027417">
    <property type="entry name" value="P-loop_NTPase"/>
</dbReference>
<dbReference type="SUPFAM" id="SSF143517">
    <property type="entry name" value="TRCF domain-like"/>
    <property type="match status" value="1"/>
</dbReference>
<dbReference type="Pfam" id="PF00270">
    <property type="entry name" value="DEAD"/>
    <property type="match status" value="1"/>
</dbReference>
<reference evidence="13" key="1">
    <citation type="journal article" date="2019" name="Int. J. Syst. Evol. Microbiol.">
        <title>The Global Catalogue of Microorganisms (GCM) 10K type strain sequencing project: providing services to taxonomists for standard genome sequencing and annotation.</title>
        <authorList>
            <consortium name="The Broad Institute Genomics Platform"/>
            <consortium name="The Broad Institute Genome Sequencing Center for Infectious Disease"/>
            <person name="Wu L."/>
            <person name="Ma J."/>
        </authorList>
    </citation>
    <scope>NUCLEOTIDE SEQUENCE [LARGE SCALE GENOMIC DNA]</scope>
    <source>
        <strain evidence="13">KCTC 33576</strain>
    </source>
</reference>
<keyword evidence="4 9" id="KW-0378">Hydrolase</keyword>
<dbReference type="CDD" id="cd17991">
    <property type="entry name" value="DEXHc_TRCF"/>
    <property type="match status" value="1"/>
</dbReference>
<evidence type="ECO:0000256" key="9">
    <source>
        <dbReference type="HAMAP-Rule" id="MF_00969"/>
    </source>
</evidence>
<dbReference type="InterPro" id="IPR047112">
    <property type="entry name" value="RecG/Mfd"/>
</dbReference>
<dbReference type="EMBL" id="JBHUOP010000005">
    <property type="protein sequence ID" value="MFD2841257.1"/>
    <property type="molecule type" value="Genomic_DNA"/>
</dbReference>
<evidence type="ECO:0000256" key="6">
    <source>
        <dbReference type="ARBA" id="ARBA00022840"/>
    </source>
</evidence>
<dbReference type="SMART" id="SM00982">
    <property type="entry name" value="TRCF"/>
    <property type="match status" value="1"/>
</dbReference>
<keyword evidence="8 9" id="KW-0234">DNA repair</keyword>
<dbReference type="InterPro" id="IPR014001">
    <property type="entry name" value="Helicase_ATP-bd"/>
</dbReference>
<evidence type="ECO:0000313" key="12">
    <source>
        <dbReference type="EMBL" id="MFD2841257.1"/>
    </source>
</evidence>
<evidence type="ECO:0000313" key="13">
    <source>
        <dbReference type="Proteomes" id="UP001597391"/>
    </source>
</evidence>
<dbReference type="PROSITE" id="PS51192">
    <property type="entry name" value="HELICASE_ATP_BIND_1"/>
    <property type="match status" value="1"/>
</dbReference>
<dbReference type="InterPro" id="IPR036101">
    <property type="entry name" value="CarD-like/TRCF_RID_sf"/>
</dbReference>
<dbReference type="PANTHER" id="PTHR47964">
    <property type="entry name" value="ATP-DEPENDENT DNA HELICASE HOMOLOG RECG, CHLOROPLASTIC"/>
    <property type="match status" value="1"/>
</dbReference>
<comment type="function">
    <text evidence="9">Couples transcription and DNA repair by recognizing RNA polymerase (RNAP) stalled at DNA lesions. Mediates ATP-dependent release of RNAP and its truncated transcript from the DNA, and recruitment of nucleotide excision repair machinery to the damaged site.</text>
</comment>